<evidence type="ECO:0000256" key="6">
    <source>
        <dbReference type="ARBA" id="ARBA00022989"/>
    </source>
</evidence>
<comment type="subcellular location">
    <subcellularLocation>
        <location evidence="1">Cell membrane</location>
        <topology evidence="1">Multi-pass membrane protein</topology>
    </subcellularLocation>
</comment>
<dbReference type="KEGG" id="tpz:Tph_c05990"/>
<dbReference type="RefSeq" id="WP_015049754.1">
    <property type="nucleotide sequence ID" value="NC_018870.1"/>
</dbReference>
<keyword evidence="6 8" id="KW-1133">Transmembrane helix</keyword>
<keyword evidence="5" id="KW-0133">Cell shape</keyword>
<evidence type="ECO:0000313" key="10">
    <source>
        <dbReference type="Proteomes" id="UP000000467"/>
    </source>
</evidence>
<gene>
    <name evidence="9" type="primary">mreD</name>
    <name evidence="9" type="ordered locus">Tph_c05990</name>
</gene>
<dbReference type="OrthoDB" id="9796616at2"/>
<feature type="transmembrane region" description="Helical" evidence="8">
    <location>
        <begin position="70"/>
        <end position="89"/>
    </location>
</feature>
<accession>K4LD21</accession>
<dbReference type="InterPro" id="IPR017225">
    <property type="entry name" value="Cell_shape_determin_MreD_prd"/>
</dbReference>
<keyword evidence="3" id="KW-1003">Cell membrane</keyword>
<dbReference type="STRING" id="1089553.Tph_c05990"/>
<feature type="transmembrane region" description="Helical" evidence="8">
    <location>
        <begin position="6"/>
        <end position="26"/>
    </location>
</feature>
<evidence type="ECO:0000256" key="3">
    <source>
        <dbReference type="ARBA" id="ARBA00022475"/>
    </source>
</evidence>
<dbReference type="eggNOG" id="COG2891">
    <property type="taxonomic scope" value="Bacteria"/>
</dbReference>
<dbReference type="Pfam" id="PF04093">
    <property type="entry name" value="MreD"/>
    <property type="match status" value="1"/>
</dbReference>
<dbReference type="Proteomes" id="UP000000467">
    <property type="component" value="Chromosome"/>
</dbReference>
<feature type="transmembrane region" description="Helical" evidence="8">
    <location>
        <begin position="38"/>
        <end position="64"/>
    </location>
</feature>
<reference evidence="9 10" key="1">
    <citation type="journal article" date="2012" name="BMC Genomics">
        <title>Genome-guided analysis of physiological and morphological traits of the fermentative acetate oxidizer Thermacetogenium phaeum.</title>
        <authorList>
            <person name="Oehler D."/>
            <person name="Poehlein A."/>
            <person name="Leimbach A."/>
            <person name="Muller N."/>
            <person name="Daniel R."/>
            <person name="Gottschalk G."/>
            <person name="Schink B."/>
        </authorList>
    </citation>
    <scope>NUCLEOTIDE SEQUENCE [LARGE SCALE GENOMIC DNA]</scope>
    <source>
        <strain evidence="10">ATCC BAA-254 / DSM 26808 / PB</strain>
    </source>
</reference>
<organism evidence="9 10">
    <name type="scientific">Thermacetogenium phaeum (strain ATCC BAA-254 / DSM 26808 / PB)</name>
    <dbReference type="NCBI Taxonomy" id="1089553"/>
    <lineage>
        <taxon>Bacteria</taxon>
        <taxon>Bacillati</taxon>
        <taxon>Bacillota</taxon>
        <taxon>Clostridia</taxon>
        <taxon>Thermoanaerobacterales</taxon>
        <taxon>Thermoanaerobacteraceae</taxon>
        <taxon>Thermacetogenium</taxon>
    </lineage>
</organism>
<dbReference type="GO" id="GO:0008360">
    <property type="term" value="P:regulation of cell shape"/>
    <property type="evidence" value="ECO:0007669"/>
    <property type="project" value="UniProtKB-KW"/>
</dbReference>
<proteinExistence type="inferred from homology"/>
<dbReference type="InterPro" id="IPR007227">
    <property type="entry name" value="Cell_shape_determining_MreD"/>
</dbReference>
<evidence type="ECO:0000313" key="9">
    <source>
        <dbReference type="EMBL" id="AFV10836.1"/>
    </source>
</evidence>
<dbReference type="GO" id="GO:0005886">
    <property type="term" value="C:plasma membrane"/>
    <property type="evidence" value="ECO:0007669"/>
    <property type="project" value="UniProtKB-SubCell"/>
</dbReference>
<dbReference type="HOGENOM" id="CLU_132534_1_0_9"/>
<evidence type="ECO:0000256" key="8">
    <source>
        <dbReference type="SAM" id="Phobius"/>
    </source>
</evidence>
<evidence type="ECO:0000256" key="5">
    <source>
        <dbReference type="ARBA" id="ARBA00022960"/>
    </source>
</evidence>
<evidence type="ECO:0000256" key="7">
    <source>
        <dbReference type="ARBA" id="ARBA00023136"/>
    </source>
</evidence>
<keyword evidence="7 8" id="KW-0472">Membrane</keyword>
<evidence type="ECO:0000256" key="1">
    <source>
        <dbReference type="ARBA" id="ARBA00004651"/>
    </source>
</evidence>
<comment type="similarity">
    <text evidence="2">Belongs to the MreD family.</text>
</comment>
<protein>
    <submittedName>
        <fullName evidence="9">Rod shape-determining protein</fullName>
    </submittedName>
</protein>
<dbReference type="PIRSF" id="PIRSF037497">
    <property type="entry name" value="MreD_Clostridium/Treponema_prd"/>
    <property type="match status" value="1"/>
</dbReference>
<evidence type="ECO:0000256" key="4">
    <source>
        <dbReference type="ARBA" id="ARBA00022692"/>
    </source>
</evidence>
<feature type="transmembrane region" description="Helical" evidence="8">
    <location>
        <begin position="101"/>
        <end position="120"/>
    </location>
</feature>
<feature type="transmembrane region" description="Helical" evidence="8">
    <location>
        <begin position="132"/>
        <end position="154"/>
    </location>
</feature>
<dbReference type="EMBL" id="CP003732">
    <property type="protein sequence ID" value="AFV10836.1"/>
    <property type="molecule type" value="Genomic_DNA"/>
</dbReference>
<keyword evidence="4 8" id="KW-0812">Transmembrane</keyword>
<dbReference type="NCBIfam" id="TIGR03426">
    <property type="entry name" value="shape_MreD"/>
    <property type="match status" value="1"/>
</dbReference>
<name>K4LD21_THEPS</name>
<evidence type="ECO:0000256" key="2">
    <source>
        <dbReference type="ARBA" id="ARBA00007776"/>
    </source>
</evidence>
<sequence>MKGRFWRATLVLLTFIISLILQTTILPLLEIEGVMPNLILVLVVFTALFSSAFTGGVVGFTAGLVQDLIIGRYLGLCAFSGLLVGWLVGELESRFYKENPLVPVILVFIATFVYDLVYYLGRGLCGSFPFSLSYAGRSMLLEAVYNMVLSVVLYKPLLRLFLPAAGDYSDRSSVHFFDAFYR</sequence>
<dbReference type="AlphaFoldDB" id="K4LD21"/>
<keyword evidence="10" id="KW-1185">Reference proteome</keyword>